<evidence type="ECO:0000313" key="10">
    <source>
        <dbReference type="Proteomes" id="UP000750711"/>
    </source>
</evidence>
<feature type="transmembrane region" description="Helical" evidence="7">
    <location>
        <begin position="136"/>
        <end position="155"/>
    </location>
</feature>
<keyword evidence="4 7" id="KW-0472">Membrane</keyword>
<keyword evidence="3 7" id="KW-1133">Transmembrane helix</keyword>
<feature type="region of interest" description="Disordered" evidence="6">
    <location>
        <begin position="300"/>
        <end position="324"/>
    </location>
</feature>
<evidence type="ECO:0000256" key="4">
    <source>
        <dbReference type="ARBA" id="ARBA00023136"/>
    </source>
</evidence>
<keyword evidence="2 7" id="KW-0812">Transmembrane</keyword>
<evidence type="ECO:0000259" key="8">
    <source>
        <dbReference type="Pfam" id="PF20684"/>
    </source>
</evidence>
<dbReference type="GO" id="GO:0016020">
    <property type="term" value="C:membrane"/>
    <property type="evidence" value="ECO:0007669"/>
    <property type="project" value="UniProtKB-SubCell"/>
</dbReference>
<organism evidence="9 10">
    <name type="scientific">Trichoglossum hirsutum</name>
    <dbReference type="NCBI Taxonomy" id="265104"/>
    <lineage>
        <taxon>Eukaryota</taxon>
        <taxon>Fungi</taxon>
        <taxon>Dikarya</taxon>
        <taxon>Ascomycota</taxon>
        <taxon>Pezizomycotina</taxon>
        <taxon>Geoglossomycetes</taxon>
        <taxon>Geoglossales</taxon>
        <taxon>Geoglossaceae</taxon>
        <taxon>Trichoglossum</taxon>
    </lineage>
</organism>
<evidence type="ECO:0000256" key="2">
    <source>
        <dbReference type="ARBA" id="ARBA00022692"/>
    </source>
</evidence>
<dbReference type="AlphaFoldDB" id="A0A9P8L9X7"/>
<evidence type="ECO:0000313" key="9">
    <source>
        <dbReference type="EMBL" id="KAH0557136.1"/>
    </source>
</evidence>
<evidence type="ECO:0000256" key="3">
    <source>
        <dbReference type="ARBA" id="ARBA00022989"/>
    </source>
</evidence>
<comment type="similarity">
    <text evidence="5">Belongs to the SAT4 family.</text>
</comment>
<comment type="subcellular location">
    <subcellularLocation>
        <location evidence="1">Membrane</location>
        <topology evidence="1">Multi-pass membrane protein</topology>
    </subcellularLocation>
</comment>
<feature type="domain" description="Rhodopsin" evidence="8">
    <location>
        <begin position="29"/>
        <end position="269"/>
    </location>
</feature>
<dbReference type="InterPro" id="IPR052337">
    <property type="entry name" value="SAT4-like"/>
</dbReference>
<feature type="transmembrane region" description="Helical" evidence="7">
    <location>
        <begin position="212"/>
        <end position="234"/>
    </location>
</feature>
<dbReference type="InterPro" id="IPR049326">
    <property type="entry name" value="Rhodopsin_dom_fungi"/>
</dbReference>
<accession>A0A9P8L9X7</accession>
<dbReference type="PANTHER" id="PTHR33048:SF149">
    <property type="entry name" value="UBID FAMILY DECARBOXYLASE"/>
    <property type="match status" value="1"/>
</dbReference>
<gene>
    <name evidence="9" type="ORF">GP486_005076</name>
</gene>
<feature type="compositionally biased region" description="Basic and acidic residues" evidence="6">
    <location>
        <begin position="312"/>
        <end position="324"/>
    </location>
</feature>
<keyword evidence="10" id="KW-1185">Reference proteome</keyword>
<name>A0A9P8L9X7_9PEZI</name>
<feature type="transmembrane region" description="Helical" evidence="7">
    <location>
        <begin position="246"/>
        <end position="268"/>
    </location>
</feature>
<evidence type="ECO:0000256" key="1">
    <source>
        <dbReference type="ARBA" id="ARBA00004141"/>
    </source>
</evidence>
<comment type="caution">
    <text evidence="9">The sequence shown here is derived from an EMBL/GenBank/DDBJ whole genome shotgun (WGS) entry which is preliminary data.</text>
</comment>
<reference evidence="9" key="1">
    <citation type="submission" date="2021-03" db="EMBL/GenBank/DDBJ databases">
        <title>Comparative genomics and phylogenomic investigation of the class Geoglossomycetes provide insights into ecological specialization and systematics.</title>
        <authorList>
            <person name="Melie T."/>
            <person name="Pirro S."/>
            <person name="Miller A.N."/>
            <person name="Quandt A."/>
        </authorList>
    </citation>
    <scope>NUCLEOTIDE SEQUENCE</scope>
    <source>
        <strain evidence="9">CAQ_001_2017</strain>
    </source>
</reference>
<evidence type="ECO:0000256" key="6">
    <source>
        <dbReference type="SAM" id="MobiDB-lite"/>
    </source>
</evidence>
<dbReference type="Proteomes" id="UP000750711">
    <property type="component" value="Unassembled WGS sequence"/>
</dbReference>
<sequence length="393" mass="43967">MGGFDVAFQKQLAKETWSLYGVGMLIITLRICARIKRVGVRGLASDDYLMIVAGCFYTTLVSCLNAIAQGGGSNLFLPEEFATFTEDDIKERIKGSKVVIVSEQAMLNVIYTVKVCMLIMYTRLTMGLKQQFAVKCIAVYVACGWAASELAFFFACRPFNGYWAVPPPDPQCTTLAHYAICQATFNLSSDTMMLVIALPLFLKAQLPLKNKIALVIIFGMGSFVIVAAILTKVFNLSDVYDTRYMFWYVREASTAVYVSNLPLIWPLLREWFPFLRSSSPASGYTKRTHSVLPRDQPTAFHLKSSKGSRNPNHGDFDRLDTHRGDSQECITTTSDPWSKVIHAETTVEVEEISLADMEKSRNNRGYDWRSDGVNEYRATVTSADDPHKGDHAV</sequence>
<dbReference type="Pfam" id="PF20684">
    <property type="entry name" value="Fung_rhodopsin"/>
    <property type="match status" value="1"/>
</dbReference>
<feature type="transmembrane region" description="Helical" evidence="7">
    <location>
        <begin position="17"/>
        <end position="36"/>
    </location>
</feature>
<proteinExistence type="inferred from homology"/>
<evidence type="ECO:0000256" key="7">
    <source>
        <dbReference type="SAM" id="Phobius"/>
    </source>
</evidence>
<dbReference type="EMBL" id="JAGHQM010000899">
    <property type="protein sequence ID" value="KAH0557136.1"/>
    <property type="molecule type" value="Genomic_DNA"/>
</dbReference>
<dbReference type="PANTHER" id="PTHR33048">
    <property type="entry name" value="PTH11-LIKE INTEGRAL MEMBRANE PROTEIN (AFU_ORTHOLOGUE AFUA_5G11245)"/>
    <property type="match status" value="1"/>
</dbReference>
<evidence type="ECO:0000256" key="5">
    <source>
        <dbReference type="ARBA" id="ARBA00038359"/>
    </source>
</evidence>
<protein>
    <recommendedName>
        <fullName evidence="8">Rhodopsin domain-containing protein</fullName>
    </recommendedName>
</protein>